<dbReference type="Pfam" id="PF00440">
    <property type="entry name" value="TetR_N"/>
    <property type="match status" value="1"/>
</dbReference>
<reference evidence="6 7" key="1">
    <citation type="submission" date="2020-08" db="EMBL/GenBank/DDBJ databases">
        <title>Genome Sequencing of Nocardia wallacei strain FMUON74 and assembly.</title>
        <authorList>
            <person name="Toyokawa M."/>
            <person name="Uesaka K."/>
        </authorList>
    </citation>
    <scope>NUCLEOTIDE SEQUENCE [LARGE SCALE GENOMIC DNA]</scope>
    <source>
        <strain evidence="6 7">FMUON74</strain>
    </source>
</reference>
<dbReference type="PROSITE" id="PS50977">
    <property type="entry name" value="HTH_TETR_2"/>
    <property type="match status" value="1"/>
</dbReference>
<keyword evidence="2 4" id="KW-0238">DNA-binding</keyword>
<dbReference type="InterPro" id="IPR009057">
    <property type="entry name" value="Homeodomain-like_sf"/>
</dbReference>
<dbReference type="Pfam" id="PF21597">
    <property type="entry name" value="TetR_C_43"/>
    <property type="match status" value="1"/>
</dbReference>
<dbReference type="InterPro" id="IPR049445">
    <property type="entry name" value="TetR_SbtR-like_C"/>
</dbReference>
<dbReference type="GO" id="GO:0003700">
    <property type="term" value="F:DNA-binding transcription factor activity"/>
    <property type="evidence" value="ECO:0007669"/>
    <property type="project" value="TreeGrafter"/>
</dbReference>
<dbReference type="Proteomes" id="UP000516173">
    <property type="component" value="Chromosome"/>
</dbReference>
<keyword evidence="1" id="KW-0805">Transcription regulation</keyword>
<protein>
    <submittedName>
        <fullName evidence="6">TetR family transcriptional regulator</fullName>
    </submittedName>
</protein>
<dbReference type="AlphaFoldDB" id="A0A7G1KH43"/>
<dbReference type="Gene3D" id="1.10.357.10">
    <property type="entry name" value="Tetracycline Repressor, domain 2"/>
    <property type="match status" value="1"/>
</dbReference>
<gene>
    <name evidence="6" type="ORF">NWFMUON74_22100</name>
</gene>
<dbReference type="InterPro" id="IPR036271">
    <property type="entry name" value="Tet_transcr_reg_TetR-rel_C_sf"/>
</dbReference>
<dbReference type="KEGG" id="nwl:NWFMUON74_22100"/>
<evidence type="ECO:0000256" key="2">
    <source>
        <dbReference type="ARBA" id="ARBA00023125"/>
    </source>
</evidence>
<dbReference type="RefSeq" id="WP_187687703.1">
    <property type="nucleotide sequence ID" value="NZ_AP023396.1"/>
</dbReference>
<evidence type="ECO:0000256" key="1">
    <source>
        <dbReference type="ARBA" id="ARBA00023015"/>
    </source>
</evidence>
<proteinExistence type="predicted"/>
<feature type="DNA-binding region" description="H-T-H motif" evidence="4">
    <location>
        <begin position="39"/>
        <end position="58"/>
    </location>
</feature>
<evidence type="ECO:0000256" key="4">
    <source>
        <dbReference type="PROSITE-ProRule" id="PRU00335"/>
    </source>
</evidence>
<keyword evidence="3" id="KW-0804">Transcription</keyword>
<dbReference type="GO" id="GO:0000976">
    <property type="term" value="F:transcription cis-regulatory region binding"/>
    <property type="evidence" value="ECO:0007669"/>
    <property type="project" value="TreeGrafter"/>
</dbReference>
<sequence>MVDEAAQAAKPMRADARRNRDLVLSTARDMLSAEGLAVSFDEIARRAGVGVGTVYRHFPTRDALYEAVLRGRLERFVERARALTEADADPGRTFLDYFTQLVDEVALNQALCEALESGAETIVPEEVRDQFRTRFDVLLRRAQQAGAVRADLDTADAMDLLVGAATAARRAHRRGAPNHLLTVVLAGLRPQARQRDAAVRS</sequence>
<name>A0A7G1KH43_9NOCA</name>
<keyword evidence="7" id="KW-1185">Reference proteome</keyword>
<dbReference type="PANTHER" id="PTHR30055:SF234">
    <property type="entry name" value="HTH-TYPE TRANSCRIPTIONAL REGULATOR BETI"/>
    <property type="match status" value="1"/>
</dbReference>
<evidence type="ECO:0000256" key="3">
    <source>
        <dbReference type="ARBA" id="ARBA00023163"/>
    </source>
</evidence>
<organism evidence="6 7">
    <name type="scientific">Nocardia wallacei</name>
    <dbReference type="NCBI Taxonomy" id="480035"/>
    <lineage>
        <taxon>Bacteria</taxon>
        <taxon>Bacillati</taxon>
        <taxon>Actinomycetota</taxon>
        <taxon>Actinomycetes</taxon>
        <taxon>Mycobacteriales</taxon>
        <taxon>Nocardiaceae</taxon>
        <taxon>Nocardia</taxon>
    </lineage>
</organism>
<feature type="domain" description="HTH tetR-type" evidence="5">
    <location>
        <begin position="17"/>
        <end position="76"/>
    </location>
</feature>
<accession>A0A7G1KH43</accession>
<dbReference type="EMBL" id="AP023396">
    <property type="protein sequence ID" value="BCK54438.1"/>
    <property type="molecule type" value="Genomic_DNA"/>
</dbReference>
<dbReference type="PRINTS" id="PR00455">
    <property type="entry name" value="HTHTETR"/>
</dbReference>
<dbReference type="GeneID" id="80346773"/>
<dbReference type="PANTHER" id="PTHR30055">
    <property type="entry name" value="HTH-TYPE TRANSCRIPTIONAL REGULATOR RUTR"/>
    <property type="match status" value="1"/>
</dbReference>
<evidence type="ECO:0000313" key="7">
    <source>
        <dbReference type="Proteomes" id="UP000516173"/>
    </source>
</evidence>
<evidence type="ECO:0000259" key="5">
    <source>
        <dbReference type="PROSITE" id="PS50977"/>
    </source>
</evidence>
<dbReference type="SUPFAM" id="SSF46689">
    <property type="entry name" value="Homeodomain-like"/>
    <property type="match status" value="1"/>
</dbReference>
<evidence type="ECO:0000313" key="6">
    <source>
        <dbReference type="EMBL" id="BCK54438.1"/>
    </source>
</evidence>
<dbReference type="SUPFAM" id="SSF48498">
    <property type="entry name" value="Tetracyclin repressor-like, C-terminal domain"/>
    <property type="match status" value="1"/>
</dbReference>
<dbReference type="InterPro" id="IPR050109">
    <property type="entry name" value="HTH-type_TetR-like_transc_reg"/>
</dbReference>
<dbReference type="InterPro" id="IPR001647">
    <property type="entry name" value="HTH_TetR"/>
</dbReference>